<gene>
    <name evidence="3" type="ORF">POCULU_LOCUS1301</name>
</gene>
<evidence type="ECO:0000313" key="3">
    <source>
        <dbReference type="EMBL" id="CAG8476230.1"/>
    </source>
</evidence>
<dbReference type="OrthoDB" id="1723809at2759"/>
<dbReference type="GO" id="GO:0046033">
    <property type="term" value="P:AMP metabolic process"/>
    <property type="evidence" value="ECO:0007669"/>
    <property type="project" value="TreeGrafter"/>
</dbReference>
<dbReference type="SUPFAM" id="SSF51556">
    <property type="entry name" value="Metallo-dependent hydrolases"/>
    <property type="match status" value="1"/>
</dbReference>
<comment type="similarity">
    <text evidence="1">Belongs to the metallo-dependent hydrolases superfamily. Adenosine and AMP deaminases family.</text>
</comment>
<dbReference type="Pfam" id="PF19326">
    <property type="entry name" value="AMP_deaminase"/>
    <property type="match status" value="1"/>
</dbReference>
<dbReference type="AlphaFoldDB" id="A0A9N8W3T4"/>
<dbReference type="Proteomes" id="UP000789572">
    <property type="component" value="Unassembled WGS sequence"/>
</dbReference>
<reference evidence="3" key="1">
    <citation type="submission" date="2021-06" db="EMBL/GenBank/DDBJ databases">
        <authorList>
            <person name="Kallberg Y."/>
            <person name="Tangrot J."/>
            <person name="Rosling A."/>
        </authorList>
    </citation>
    <scope>NUCLEOTIDE SEQUENCE</scope>
    <source>
        <strain evidence="3">IA702</strain>
    </source>
</reference>
<dbReference type="InterPro" id="IPR032466">
    <property type="entry name" value="Metal_Hydrolase"/>
</dbReference>
<protein>
    <submittedName>
        <fullName evidence="3">1571_t:CDS:1</fullName>
    </submittedName>
</protein>
<feature type="region of interest" description="Disordered" evidence="2">
    <location>
        <begin position="1"/>
        <end position="37"/>
    </location>
</feature>
<feature type="region of interest" description="Disordered" evidence="2">
    <location>
        <begin position="149"/>
        <end position="177"/>
    </location>
</feature>
<dbReference type="Gene3D" id="3.20.20.140">
    <property type="entry name" value="Metal-dependent hydrolases"/>
    <property type="match status" value="1"/>
</dbReference>
<feature type="region of interest" description="Disordered" evidence="2">
    <location>
        <begin position="69"/>
        <end position="89"/>
    </location>
</feature>
<evidence type="ECO:0000256" key="1">
    <source>
        <dbReference type="ARBA" id="ARBA00006676"/>
    </source>
</evidence>
<dbReference type="PANTHER" id="PTHR11359">
    <property type="entry name" value="AMP DEAMINASE"/>
    <property type="match status" value="1"/>
</dbReference>
<dbReference type="PANTHER" id="PTHR11359:SF0">
    <property type="entry name" value="AMP DEAMINASE"/>
    <property type="match status" value="1"/>
</dbReference>
<evidence type="ECO:0000313" key="4">
    <source>
        <dbReference type="Proteomes" id="UP000789572"/>
    </source>
</evidence>
<dbReference type="GO" id="GO:0005829">
    <property type="term" value="C:cytosol"/>
    <property type="evidence" value="ECO:0007669"/>
    <property type="project" value="TreeGrafter"/>
</dbReference>
<feature type="compositionally biased region" description="Polar residues" evidence="2">
    <location>
        <begin position="71"/>
        <end position="89"/>
    </location>
</feature>
<organism evidence="3 4">
    <name type="scientific">Paraglomus occultum</name>
    <dbReference type="NCBI Taxonomy" id="144539"/>
    <lineage>
        <taxon>Eukaryota</taxon>
        <taxon>Fungi</taxon>
        <taxon>Fungi incertae sedis</taxon>
        <taxon>Mucoromycota</taxon>
        <taxon>Glomeromycotina</taxon>
        <taxon>Glomeromycetes</taxon>
        <taxon>Paraglomerales</taxon>
        <taxon>Paraglomeraceae</taxon>
        <taxon>Paraglomus</taxon>
    </lineage>
</organism>
<dbReference type="EMBL" id="CAJVPJ010000094">
    <property type="protein sequence ID" value="CAG8476230.1"/>
    <property type="molecule type" value="Genomic_DNA"/>
</dbReference>
<dbReference type="InterPro" id="IPR006329">
    <property type="entry name" value="AMPD"/>
</dbReference>
<accession>A0A9N8W3T4</accession>
<name>A0A9N8W3T4_9GLOM</name>
<keyword evidence="4" id="KW-1185">Reference proteome</keyword>
<evidence type="ECO:0000256" key="2">
    <source>
        <dbReference type="SAM" id="MobiDB-lite"/>
    </source>
</evidence>
<dbReference type="GO" id="GO:0003876">
    <property type="term" value="F:AMP deaminase activity"/>
    <property type="evidence" value="ECO:0007669"/>
    <property type="project" value="InterPro"/>
</dbReference>
<proteinExistence type="inferred from homology"/>
<dbReference type="GO" id="GO:0032264">
    <property type="term" value="P:IMP salvage"/>
    <property type="evidence" value="ECO:0007669"/>
    <property type="project" value="InterPro"/>
</dbReference>
<comment type="caution">
    <text evidence="3">The sequence shown here is derived from an EMBL/GenBank/DDBJ whole genome shotgun (WGS) entry which is preliminary data.</text>
</comment>
<feature type="compositionally biased region" description="Basic and acidic residues" evidence="2">
    <location>
        <begin position="168"/>
        <end position="177"/>
    </location>
</feature>
<sequence>MSEPVENLYSSSPLSEDEGFTVGRGSTSPEHTSLDKMTSPYYSYRVDKAIQKHDSHYWARHFSILPPRTESPANTTFETPPTLQSAKVPSRASTPIVEVENESLRELRTIYTNFQKCLDLRDKYMVLSLQRLGDNPKDADGWKIYPPPPQPTWPNHGLTNGGNNDNNDSMKDGKKEKKQVGEDFHFEECEMPGVDERLFELDATGVYRVYENEDDLHNNKPAYTVPSIKEYFVDLDFILDVISDGPAKSFAYRRLQILESKWSMHVLLHELEEIAETKVVPHRDFYNVRKVDTHVHLSSCISVVL</sequence>